<dbReference type="GO" id="GO:0003677">
    <property type="term" value="F:DNA binding"/>
    <property type="evidence" value="ECO:0007669"/>
    <property type="project" value="UniProtKB-UniRule"/>
</dbReference>
<accession>A0A7C0Y816</accession>
<dbReference type="PROSITE" id="PS51740">
    <property type="entry name" value="SPOVT_ABRB"/>
    <property type="match status" value="1"/>
</dbReference>
<organism evidence="3">
    <name type="scientific">Thermosulfidibacter takaii</name>
    <dbReference type="NCBI Taxonomy" id="412593"/>
    <lineage>
        <taxon>Bacteria</taxon>
        <taxon>Pseudomonadati</taxon>
        <taxon>Thermosulfidibacterota</taxon>
        <taxon>Thermosulfidibacteria</taxon>
        <taxon>Thermosulfidibacterales</taxon>
        <taxon>Thermosulfidibacteraceae</taxon>
    </lineage>
</organism>
<dbReference type="Proteomes" id="UP000885690">
    <property type="component" value="Unassembled WGS sequence"/>
</dbReference>
<proteinExistence type="predicted"/>
<dbReference type="Pfam" id="PF04014">
    <property type="entry name" value="MazE_antitoxin"/>
    <property type="match status" value="1"/>
</dbReference>
<name>A0A7C0Y816_9BACT</name>
<evidence type="ECO:0000259" key="2">
    <source>
        <dbReference type="PROSITE" id="PS51740"/>
    </source>
</evidence>
<dbReference type="SUPFAM" id="SSF89447">
    <property type="entry name" value="AbrB/MazE/MraZ-like"/>
    <property type="match status" value="1"/>
</dbReference>
<dbReference type="Gene3D" id="2.10.260.10">
    <property type="match status" value="1"/>
</dbReference>
<reference evidence="3" key="1">
    <citation type="journal article" date="2020" name="mSystems">
        <title>Genome- and Community-Level Interaction Insights into Carbon Utilization and Element Cycling Functions of Hydrothermarchaeota in Hydrothermal Sediment.</title>
        <authorList>
            <person name="Zhou Z."/>
            <person name="Liu Y."/>
            <person name="Xu W."/>
            <person name="Pan J."/>
            <person name="Luo Z.H."/>
            <person name="Li M."/>
        </authorList>
    </citation>
    <scope>NUCLEOTIDE SEQUENCE [LARGE SCALE GENOMIC DNA]</scope>
    <source>
        <strain evidence="3">HyVt-115</strain>
    </source>
</reference>
<dbReference type="AlphaFoldDB" id="A0A7C0Y816"/>
<keyword evidence="1 3" id="KW-0238">DNA-binding</keyword>
<protein>
    <submittedName>
        <fullName evidence="3">AbrB/MazE/SpoVT family DNA-binding domain-containing protein</fullName>
    </submittedName>
</protein>
<dbReference type="InterPro" id="IPR007159">
    <property type="entry name" value="SpoVT-AbrB_dom"/>
</dbReference>
<comment type="caution">
    <text evidence="3">The sequence shown here is derived from an EMBL/GenBank/DDBJ whole genome shotgun (WGS) entry which is preliminary data.</text>
</comment>
<evidence type="ECO:0000256" key="1">
    <source>
        <dbReference type="PROSITE-ProRule" id="PRU01076"/>
    </source>
</evidence>
<dbReference type="NCBIfam" id="TIGR01439">
    <property type="entry name" value="lp_hng_hel_AbrB"/>
    <property type="match status" value="1"/>
</dbReference>
<feature type="domain" description="SpoVT-AbrB" evidence="2">
    <location>
        <begin position="2"/>
        <end position="44"/>
    </location>
</feature>
<dbReference type="EMBL" id="DQWS01000130">
    <property type="protein sequence ID" value="HDD53105.1"/>
    <property type="molecule type" value="Genomic_DNA"/>
</dbReference>
<sequence length="78" mass="9128">MEAIAKITSKGQVTIPKKMRDMLGSDIVRFRVENERIILEPVRDLGGIFKKYGRGDLPFEREREIAWEKIADEYKEDT</sequence>
<evidence type="ECO:0000313" key="3">
    <source>
        <dbReference type="EMBL" id="HDD53105.1"/>
    </source>
</evidence>
<dbReference type="InterPro" id="IPR037914">
    <property type="entry name" value="SpoVT-AbrB_sf"/>
</dbReference>
<gene>
    <name evidence="3" type="ORF">ENF32_03440</name>
</gene>
<dbReference type="SMART" id="SM00966">
    <property type="entry name" value="SpoVT_AbrB"/>
    <property type="match status" value="1"/>
</dbReference>